<evidence type="ECO:0000256" key="2">
    <source>
        <dbReference type="SAM" id="Phobius"/>
    </source>
</evidence>
<comment type="caution">
    <text evidence="3">The sequence shown here is derived from an EMBL/GenBank/DDBJ whole genome shotgun (WGS) entry which is preliminary data.</text>
</comment>
<keyword evidence="2" id="KW-0472">Membrane</keyword>
<protein>
    <recommendedName>
        <fullName evidence="5">Lysozyme</fullName>
    </recommendedName>
</protein>
<dbReference type="GO" id="GO:0016998">
    <property type="term" value="P:cell wall macromolecule catabolic process"/>
    <property type="evidence" value="ECO:0007669"/>
    <property type="project" value="InterPro"/>
</dbReference>
<proteinExistence type="inferred from homology"/>
<dbReference type="Gene3D" id="3.20.20.80">
    <property type="entry name" value="Glycosidases"/>
    <property type="match status" value="1"/>
</dbReference>
<evidence type="ECO:0000313" key="4">
    <source>
        <dbReference type="Proteomes" id="UP000703822"/>
    </source>
</evidence>
<dbReference type="SUPFAM" id="SSF51445">
    <property type="entry name" value="(Trans)glycosidases"/>
    <property type="match status" value="1"/>
</dbReference>
<dbReference type="PANTHER" id="PTHR34135:SF2">
    <property type="entry name" value="LYSOZYME"/>
    <property type="match status" value="1"/>
</dbReference>
<evidence type="ECO:0000256" key="1">
    <source>
        <dbReference type="ARBA" id="ARBA00010646"/>
    </source>
</evidence>
<accession>A0A943LU57</accession>
<organism evidence="3 4">
    <name type="scientific">Streptococcus vestibularis</name>
    <dbReference type="NCBI Taxonomy" id="1343"/>
    <lineage>
        <taxon>Bacteria</taxon>
        <taxon>Bacillati</taxon>
        <taxon>Bacillota</taxon>
        <taxon>Bacilli</taxon>
        <taxon>Lactobacillales</taxon>
        <taxon>Streptococcaceae</taxon>
        <taxon>Streptococcus</taxon>
    </lineage>
</organism>
<dbReference type="GO" id="GO:0003796">
    <property type="term" value="F:lysozyme activity"/>
    <property type="evidence" value="ECO:0007669"/>
    <property type="project" value="InterPro"/>
</dbReference>
<sequence>MKRSKKFKLDKEAINKIDSEYDDRDLSNYTNYEVYEEEKPRHRFLKKLVKRLIILCAVVLVINLAVLLYTGRLWFNEPKKRDYPIRGPVVTESMGEIRWKSFAKQNIQTAYIRATKGTTFEDGAFRDNWNGSKDTDISVGAYHVLELDTDGTEQAEHFINAVGEDLSGRLIPAVEVRLRGLYRLLPPDYYEAADNLADFCDRIEKQYGVRPVIYCTERTYKNIVASDSRFNKDKIWYESLFSKPDEDMDWTFWTYTNRVKFSFYESGEYLHMTVFNGSEDDFKKLII</sequence>
<dbReference type="AlphaFoldDB" id="A0A943LU57"/>
<dbReference type="InterPro" id="IPR017853">
    <property type="entry name" value="GH"/>
</dbReference>
<dbReference type="InterPro" id="IPR002053">
    <property type="entry name" value="Glyco_hydro_25"/>
</dbReference>
<dbReference type="Pfam" id="PF01183">
    <property type="entry name" value="Glyco_hydro_25"/>
    <property type="match status" value="1"/>
</dbReference>
<evidence type="ECO:0000313" key="3">
    <source>
        <dbReference type="EMBL" id="MBS6098454.1"/>
    </source>
</evidence>
<name>A0A943LU57_STRVE</name>
<dbReference type="PROSITE" id="PS51904">
    <property type="entry name" value="GLYCOSYL_HYDROL_F25_2"/>
    <property type="match status" value="1"/>
</dbReference>
<feature type="transmembrane region" description="Helical" evidence="2">
    <location>
        <begin position="52"/>
        <end position="75"/>
    </location>
</feature>
<dbReference type="EMBL" id="JAHAGS010000258">
    <property type="protein sequence ID" value="MBS6098454.1"/>
    <property type="molecule type" value="Genomic_DNA"/>
</dbReference>
<keyword evidence="2" id="KW-1133">Transmembrane helix</keyword>
<dbReference type="Proteomes" id="UP000703822">
    <property type="component" value="Unassembled WGS sequence"/>
</dbReference>
<reference evidence="3" key="1">
    <citation type="submission" date="2021-05" db="EMBL/GenBank/DDBJ databases">
        <title>Infant gut strain persistence is associated with maternal origin, phylogeny, and functional potential including surface adhesion and iron acquisition.</title>
        <authorList>
            <person name="Lou Y.C."/>
        </authorList>
    </citation>
    <scope>NUCLEOTIDE SEQUENCE</scope>
    <source>
        <strain evidence="3">L3_122_031G1_dasL3_122_031G1_maxbin2.maxbin.025s ta_sub</strain>
    </source>
</reference>
<dbReference type="PANTHER" id="PTHR34135">
    <property type="entry name" value="LYSOZYME"/>
    <property type="match status" value="1"/>
</dbReference>
<gene>
    <name evidence="3" type="ORF">KH901_08470</name>
</gene>
<evidence type="ECO:0008006" key="5">
    <source>
        <dbReference type="Google" id="ProtNLM"/>
    </source>
</evidence>
<comment type="similarity">
    <text evidence="1">Belongs to the glycosyl hydrolase 25 family.</text>
</comment>
<dbReference type="GO" id="GO:0009253">
    <property type="term" value="P:peptidoglycan catabolic process"/>
    <property type="evidence" value="ECO:0007669"/>
    <property type="project" value="InterPro"/>
</dbReference>
<keyword evidence="2" id="KW-0812">Transmembrane</keyword>
<dbReference type="GO" id="GO:0016052">
    <property type="term" value="P:carbohydrate catabolic process"/>
    <property type="evidence" value="ECO:0007669"/>
    <property type="project" value="TreeGrafter"/>
</dbReference>